<protein>
    <submittedName>
        <fullName evidence="1">Uncharacterized protein</fullName>
    </submittedName>
</protein>
<sequence length="155" mass="18097">KKMGEYRSFVPTCLFSGSKSYRKPLASHSGKGEIQEYYVSHSQRLEKIHYLCRGKFKNTTFHTLKEVENRLVEVINNLDKNTLKSITLFNWIKSAIGWRVGIRTYVNYGRKMNKNPKKNAFSVKNTPLLFLPQKTVASHTEIHLISVFFQVKNRQ</sequence>
<comment type="caution">
    <text evidence="1">The sequence shown here is derived from an EMBL/GenBank/DDBJ whole genome shotgun (WGS) entry which is preliminary data.</text>
</comment>
<dbReference type="AlphaFoldDB" id="A0A5J4RRI6"/>
<gene>
    <name evidence="1" type="ORF">EZS27_016214</name>
</gene>
<reference evidence="1" key="1">
    <citation type="submission" date="2019-03" db="EMBL/GenBank/DDBJ databases">
        <title>Single cell metagenomics reveals metabolic interactions within the superorganism composed of flagellate Streblomastix strix and complex community of Bacteroidetes bacteria on its surface.</title>
        <authorList>
            <person name="Treitli S.C."/>
            <person name="Kolisko M."/>
            <person name="Husnik F."/>
            <person name="Keeling P."/>
            <person name="Hampl V."/>
        </authorList>
    </citation>
    <scope>NUCLEOTIDE SEQUENCE</scope>
    <source>
        <strain evidence="1">STM</strain>
    </source>
</reference>
<name>A0A5J4RRI6_9ZZZZ</name>
<proteinExistence type="predicted"/>
<accession>A0A5J4RRI6</accession>
<dbReference type="EMBL" id="SNRY01000879">
    <property type="protein sequence ID" value="KAA6335581.1"/>
    <property type="molecule type" value="Genomic_DNA"/>
</dbReference>
<evidence type="ECO:0000313" key="1">
    <source>
        <dbReference type="EMBL" id="KAA6335581.1"/>
    </source>
</evidence>
<organism evidence="1">
    <name type="scientific">termite gut metagenome</name>
    <dbReference type="NCBI Taxonomy" id="433724"/>
    <lineage>
        <taxon>unclassified sequences</taxon>
        <taxon>metagenomes</taxon>
        <taxon>organismal metagenomes</taxon>
    </lineage>
</organism>
<feature type="non-terminal residue" evidence="1">
    <location>
        <position position="1"/>
    </location>
</feature>